<accession>A0A6I3W8F6</accession>
<evidence type="ECO:0008006" key="4">
    <source>
        <dbReference type="Google" id="ProtNLM"/>
    </source>
</evidence>
<organism evidence="2 3">
    <name type="scientific">Pseudomonas spelaei</name>
    <dbReference type="NCBI Taxonomy" id="1055469"/>
    <lineage>
        <taxon>Bacteria</taxon>
        <taxon>Pseudomonadati</taxon>
        <taxon>Pseudomonadota</taxon>
        <taxon>Gammaproteobacteria</taxon>
        <taxon>Pseudomonadales</taxon>
        <taxon>Pseudomonadaceae</taxon>
        <taxon>Pseudomonas</taxon>
    </lineage>
</organism>
<protein>
    <recommendedName>
        <fullName evidence="4">DUF3742 family protein</fullName>
    </recommendedName>
</protein>
<keyword evidence="1" id="KW-1133">Transmembrane helix</keyword>
<keyword evidence="1" id="KW-0812">Transmembrane</keyword>
<gene>
    <name evidence="2" type="ORF">GNF76_19355</name>
</gene>
<proteinExistence type="predicted"/>
<evidence type="ECO:0000313" key="2">
    <source>
        <dbReference type="EMBL" id="MUF06515.1"/>
    </source>
</evidence>
<keyword evidence="1" id="KW-0472">Membrane</keyword>
<reference evidence="2 3" key="1">
    <citation type="submission" date="2019-11" db="EMBL/GenBank/DDBJ databases">
        <title>Pseudomonas karstica sp. nov. and Pseudomonas spelaei sp. nov. from karst caves.</title>
        <authorList>
            <person name="Zeman M."/>
        </authorList>
    </citation>
    <scope>NUCLEOTIDE SEQUENCE [LARGE SCALE GENOMIC DNA]</scope>
    <source>
        <strain evidence="2 3">CCM 7893</strain>
    </source>
</reference>
<sequence>MTAQTSQRIASRLGYGLGKIVRLVWFSQNRTLRLAKRLVLALVLLYFSADILSGIVSVAVFALAFGGGLWVLSSRISEPPSKRVEYGRGYGSQGYGYYKAGRRVDD</sequence>
<comment type="caution">
    <text evidence="2">The sequence shown here is derived from an EMBL/GenBank/DDBJ whole genome shotgun (WGS) entry which is preliminary data.</text>
</comment>
<feature type="transmembrane region" description="Helical" evidence="1">
    <location>
        <begin position="38"/>
        <end position="71"/>
    </location>
</feature>
<evidence type="ECO:0000313" key="3">
    <source>
        <dbReference type="Proteomes" id="UP000438196"/>
    </source>
</evidence>
<dbReference type="AlphaFoldDB" id="A0A6I3W8F6"/>
<keyword evidence="3" id="KW-1185">Reference proteome</keyword>
<dbReference type="Proteomes" id="UP000438196">
    <property type="component" value="Unassembled WGS sequence"/>
</dbReference>
<evidence type="ECO:0000256" key="1">
    <source>
        <dbReference type="SAM" id="Phobius"/>
    </source>
</evidence>
<dbReference type="RefSeq" id="WP_155584731.1">
    <property type="nucleotide sequence ID" value="NZ_JBHSTH010000009.1"/>
</dbReference>
<name>A0A6I3W8F6_9PSED</name>
<dbReference type="EMBL" id="WNNK01000017">
    <property type="protein sequence ID" value="MUF06515.1"/>
    <property type="molecule type" value="Genomic_DNA"/>
</dbReference>
<dbReference type="OrthoDB" id="7014840at2"/>